<dbReference type="SUPFAM" id="SSF54211">
    <property type="entry name" value="Ribosomal protein S5 domain 2-like"/>
    <property type="match status" value="1"/>
</dbReference>
<dbReference type="InterPro" id="IPR015269">
    <property type="entry name" value="UPF0029_Impact_C"/>
</dbReference>
<feature type="domain" description="Impact N-terminal" evidence="2">
    <location>
        <begin position="28"/>
        <end position="131"/>
    </location>
</feature>
<dbReference type="InterPro" id="IPR020568">
    <property type="entry name" value="Ribosomal_Su5_D2-typ_SF"/>
</dbReference>
<dbReference type="InterPro" id="IPR001498">
    <property type="entry name" value="Impact_N"/>
</dbReference>
<dbReference type="PANTHER" id="PTHR16301">
    <property type="entry name" value="IMPACT-RELATED"/>
    <property type="match status" value="1"/>
</dbReference>
<evidence type="ECO:0000259" key="3">
    <source>
        <dbReference type="Pfam" id="PF09186"/>
    </source>
</evidence>
<comment type="similarity">
    <text evidence="1">Belongs to the IMPACT family.</text>
</comment>
<dbReference type="EMBL" id="DROD01000077">
    <property type="protein sequence ID" value="HHJ51757.1"/>
    <property type="molecule type" value="Genomic_DNA"/>
</dbReference>
<name>A0A7V5PME4_CALAY</name>
<dbReference type="InterPro" id="IPR023582">
    <property type="entry name" value="Impact"/>
</dbReference>
<accession>A0A7V5PME4</accession>
<dbReference type="Pfam" id="PF01205">
    <property type="entry name" value="Impact_N"/>
    <property type="match status" value="1"/>
</dbReference>
<dbReference type="PROSITE" id="PS00910">
    <property type="entry name" value="UPF0029"/>
    <property type="match status" value="1"/>
</dbReference>
<feature type="domain" description="UPF0029" evidence="3">
    <location>
        <begin position="147"/>
        <end position="198"/>
    </location>
</feature>
<dbReference type="InterPro" id="IPR036956">
    <property type="entry name" value="Impact_N_sf"/>
</dbReference>
<dbReference type="Proteomes" id="UP000886124">
    <property type="component" value="Unassembled WGS sequence"/>
</dbReference>
<protein>
    <submittedName>
        <fullName evidence="4">YigZ family protein</fullName>
    </submittedName>
</protein>
<organism evidence="4">
    <name type="scientific">Caldithrix abyssi</name>
    <dbReference type="NCBI Taxonomy" id="187145"/>
    <lineage>
        <taxon>Bacteria</taxon>
        <taxon>Pseudomonadati</taxon>
        <taxon>Calditrichota</taxon>
        <taxon>Calditrichia</taxon>
        <taxon>Calditrichales</taxon>
        <taxon>Calditrichaceae</taxon>
        <taxon>Caldithrix</taxon>
    </lineage>
</organism>
<dbReference type="InterPro" id="IPR035647">
    <property type="entry name" value="EFG_III/V"/>
</dbReference>
<dbReference type="InterPro" id="IPR020569">
    <property type="entry name" value="UPF0029_Impact_CS"/>
</dbReference>
<dbReference type="GO" id="GO:0005737">
    <property type="term" value="C:cytoplasm"/>
    <property type="evidence" value="ECO:0007669"/>
    <property type="project" value="TreeGrafter"/>
</dbReference>
<dbReference type="GO" id="GO:0006446">
    <property type="term" value="P:regulation of translational initiation"/>
    <property type="evidence" value="ECO:0007669"/>
    <property type="project" value="TreeGrafter"/>
</dbReference>
<comment type="caution">
    <text evidence="4">The sequence shown here is derived from an EMBL/GenBank/DDBJ whole genome shotgun (WGS) entry which is preliminary data.</text>
</comment>
<reference evidence="4" key="1">
    <citation type="journal article" date="2020" name="mSystems">
        <title>Genome- and Community-Level Interaction Insights into Carbon Utilization and Element Cycling Functions of Hydrothermarchaeota in Hydrothermal Sediment.</title>
        <authorList>
            <person name="Zhou Z."/>
            <person name="Liu Y."/>
            <person name="Xu W."/>
            <person name="Pan J."/>
            <person name="Luo Z.H."/>
            <person name="Li M."/>
        </authorList>
    </citation>
    <scope>NUCLEOTIDE SEQUENCE [LARGE SCALE GENOMIC DNA]</scope>
    <source>
        <strain evidence="4">HyVt-527</strain>
    </source>
</reference>
<dbReference type="NCBIfam" id="TIGR00257">
    <property type="entry name" value="IMPACT_YIGZ"/>
    <property type="match status" value="1"/>
</dbReference>
<dbReference type="Pfam" id="PF09186">
    <property type="entry name" value="DUF1949"/>
    <property type="match status" value="1"/>
</dbReference>
<evidence type="ECO:0000256" key="1">
    <source>
        <dbReference type="ARBA" id="ARBA00007665"/>
    </source>
</evidence>
<gene>
    <name evidence="4" type="ORF">ENJ89_01065</name>
</gene>
<dbReference type="InterPro" id="IPR015796">
    <property type="entry name" value="Impact_YigZ-like"/>
</dbReference>
<evidence type="ECO:0000313" key="4">
    <source>
        <dbReference type="EMBL" id="HHJ51757.1"/>
    </source>
</evidence>
<dbReference type="SUPFAM" id="SSF54980">
    <property type="entry name" value="EF-G C-terminal domain-like"/>
    <property type="match status" value="1"/>
</dbReference>
<dbReference type="PANTHER" id="PTHR16301:SF20">
    <property type="entry name" value="IMPACT FAMILY MEMBER YIGZ"/>
    <property type="match status" value="1"/>
</dbReference>
<proteinExistence type="inferred from homology"/>
<evidence type="ECO:0000259" key="2">
    <source>
        <dbReference type="Pfam" id="PF01205"/>
    </source>
</evidence>
<dbReference type="Gene3D" id="3.30.230.30">
    <property type="entry name" value="Impact, N-terminal domain"/>
    <property type="match status" value="1"/>
</dbReference>
<sequence length="213" mass="23716">MNTASKLSVTGDEYKVPANDVMAELKVKGSRFIAQVFHVSSREEAEQVYDRVKKKYHNATHNCFAYRIDADQFRYSDDGEPSGTAGKPILQALDGHELLEALCVVTRYFGGTKLGTGGLIRAYGGAAELALEKLTVRVKVRTVRYRLQLPYEQEPLIRRLLSNLDAAIVSADYERGVTLVAAVPVSKGQNFESQLDDLKHLGIQREKIETPED</sequence>
<dbReference type="AlphaFoldDB" id="A0A7V5PME4"/>
<dbReference type="Gene3D" id="3.30.70.240">
    <property type="match status" value="1"/>
</dbReference>